<dbReference type="Gene3D" id="3.30.559.10">
    <property type="entry name" value="Chloramphenicol acetyltransferase-like domain"/>
    <property type="match status" value="1"/>
</dbReference>
<dbReference type="PANTHER" id="PTHR38474">
    <property type="entry name" value="SLR0299 PROTEIN"/>
    <property type="match status" value="1"/>
</dbReference>
<organism evidence="1 2">
    <name type="scientific">Duganella zoogloeoides</name>
    <dbReference type="NCBI Taxonomy" id="75659"/>
    <lineage>
        <taxon>Bacteria</taxon>
        <taxon>Pseudomonadati</taxon>
        <taxon>Pseudomonadota</taxon>
        <taxon>Betaproteobacteria</taxon>
        <taxon>Burkholderiales</taxon>
        <taxon>Oxalobacteraceae</taxon>
        <taxon>Telluria group</taxon>
        <taxon>Duganella</taxon>
    </lineage>
</organism>
<keyword evidence="2" id="KW-1185">Reference proteome</keyword>
<evidence type="ECO:0000313" key="2">
    <source>
        <dbReference type="Proteomes" id="UP001326110"/>
    </source>
</evidence>
<dbReference type="GeneID" id="43161707"/>
<dbReference type="RefSeq" id="WP_019919783.1">
    <property type="nucleotide sequence ID" value="NZ_CP140152.1"/>
</dbReference>
<gene>
    <name evidence="1" type="ORF">SR858_14850</name>
</gene>
<dbReference type="SUPFAM" id="SSF52777">
    <property type="entry name" value="CoA-dependent acyltransferases"/>
    <property type="match status" value="1"/>
</dbReference>
<dbReference type="InterPro" id="IPR001707">
    <property type="entry name" value="Cmp_AcTrfase"/>
</dbReference>
<sequence>MHNFEKRRDRYDLFASFEKPLVNLSFELPMPDFRPYCKANGLPPFHFFLYCVLNAVKGIDNFMYRVLDGEVIKLDDFAASYTVINHNNDLNITKFEMTDDLPTFIARSLAAKQVAEARTELANMGPLMTPLEQKQNVHITCMPWFKLTSVEHPIYRHADYDIPSLAWGRFGDAQADGMMMVPFSVQAHHGFVDGYHVHLLAQSIAARARNLMAQQE</sequence>
<dbReference type="SMART" id="SM01059">
    <property type="entry name" value="CAT"/>
    <property type="match status" value="1"/>
</dbReference>
<accession>A0ABZ0XRK7</accession>
<name>A0ABZ0XRK7_9BURK</name>
<dbReference type="EMBL" id="CP140152">
    <property type="protein sequence ID" value="WQH02353.1"/>
    <property type="molecule type" value="Genomic_DNA"/>
</dbReference>
<dbReference type="Pfam" id="PF00302">
    <property type="entry name" value="CAT"/>
    <property type="match status" value="1"/>
</dbReference>
<dbReference type="InterPro" id="IPR023213">
    <property type="entry name" value="CAT-like_dom_sf"/>
</dbReference>
<dbReference type="Proteomes" id="UP001326110">
    <property type="component" value="Chromosome"/>
</dbReference>
<dbReference type="PANTHER" id="PTHR38474:SF1">
    <property type="entry name" value="SLR0299 PROTEIN"/>
    <property type="match status" value="1"/>
</dbReference>
<protein>
    <submittedName>
        <fullName evidence="1">CatA-like O-acetyltransferase</fullName>
    </submittedName>
</protein>
<proteinExistence type="predicted"/>
<evidence type="ECO:0000313" key="1">
    <source>
        <dbReference type="EMBL" id="WQH02353.1"/>
    </source>
</evidence>
<reference evidence="1 2" key="1">
    <citation type="submission" date="2023-11" db="EMBL/GenBank/DDBJ databases">
        <title>MicrobeMod: A computational toolkit for identifying prokaryotic methylation and restriction-modification with nanopore sequencing.</title>
        <authorList>
            <person name="Crits-Christoph A."/>
            <person name="Kang S.C."/>
            <person name="Lee H."/>
            <person name="Ostrov N."/>
        </authorList>
    </citation>
    <scope>NUCLEOTIDE SEQUENCE [LARGE SCALE GENOMIC DNA]</scope>
    <source>
        <strain evidence="1 2">ATCC 25935</strain>
    </source>
</reference>